<dbReference type="Proteomes" id="UP000240819">
    <property type="component" value="Segment"/>
</dbReference>
<organism evidence="2 3">
    <name type="scientific">Vibrio phage Ceto</name>
    <dbReference type="NCBI Taxonomy" id="2570300"/>
    <lineage>
        <taxon>Viruses</taxon>
        <taxon>Duplodnaviria</taxon>
        <taxon>Heunggongvirae</taxon>
        <taxon>Uroviricota</taxon>
        <taxon>Caudoviricetes</taxon>
        <taxon>Demerecviridae</taxon>
        <taxon>Ermolyevavirinae</taxon>
        <taxon>Cetovirus</taxon>
        <taxon>Cetovirus ceto</taxon>
    </lineage>
</organism>
<proteinExistence type="predicted"/>
<dbReference type="PANTHER" id="PTHR23409:SF18">
    <property type="entry name" value="RIBONUCLEOSIDE-DIPHOSPHATE REDUCTASE SUBUNIT M2"/>
    <property type="match status" value="1"/>
</dbReference>
<protein>
    <recommendedName>
        <fullName evidence="1">ribonucleoside-diphosphate reductase</fullName>
        <ecNumber evidence="1">1.17.4.1</ecNumber>
    </recommendedName>
</protein>
<name>A0A2H5BGH2_9CAUD</name>
<keyword evidence="3" id="KW-1185">Reference proteome</keyword>
<dbReference type="InterPro" id="IPR012348">
    <property type="entry name" value="RNR-like"/>
</dbReference>
<dbReference type="PANTHER" id="PTHR23409">
    <property type="entry name" value="RIBONUCLEOSIDE-DIPHOSPHATE REDUCTASE SMALL CHAIN"/>
    <property type="match status" value="1"/>
</dbReference>
<sequence length="330" mass="38419">MAVRCQTFKEAYTFDYPEAVAFADAQNSVIWFHHEINVEKDIQDIRVNMTPAEAHGVITTLKLFTLYELVLGNEYWGGRFKRMFPRHDFRQMGNSFSFAELNIHAPFYNKINEALMLNTDEFYTSYVDDPILKSRMEFVESLVCDPDDLVSVGAFSMIEGAVLYSAFAYLKHFQAQGKNKILNVVRGINFSVRDENLHCEGGAWAFNTLRRELEKDGELTTSQFRKVSRRLQDAGRQVYEHESRIIDMMFEMGEIEGFHAEDLKTFVKSRINLCLGHLRIAPIFEIGENPIAAWFYDNINALKFHDFFTGTGSEYNRDWDESRLRWKVKV</sequence>
<reference evidence="2 3" key="1">
    <citation type="submission" date="2017-12" db="EMBL/GenBank/DDBJ databases">
        <authorList>
            <person name="Lestochi C.V."/>
            <person name="Miller K.C."/>
            <person name="Miller J.S."/>
            <person name="Stanton M.L."/>
            <person name="Broussard G.W."/>
        </authorList>
    </citation>
    <scope>NUCLEOTIDE SEQUENCE [LARGE SCALE GENOMIC DNA]</scope>
</reference>
<evidence type="ECO:0000313" key="3">
    <source>
        <dbReference type="Proteomes" id="UP000240819"/>
    </source>
</evidence>
<dbReference type="Pfam" id="PF00268">
    <property type="entry name" value="Ribonuc_red_sm"/>
    <property type="match status" value="1"/>
</dbReference>
<dbReference type="EMBL" id="MG649966">
    <property type="protein sequence ID" value="AUG85084.1"/>
    <property type="molecule type" value="Genomic_DNA"/>
</dbReference>
<dbReference type="EC" id="1.17.4.1" evidence="1"/>
<accession>A0A2H5BGH2</accession>
<evidence type="ECO:0000256" key="1">
    <source>
        <dbReference type="ARBA" id="ARBA00012274"/>
    </source>
</evidence>
<dbReference type="InterPro" id="IPR000358">
    <property type="entry name" value="RNR_small_fam"/>
</dbReference>
<dbReference type="SUPFAM" id="SSF47240">
    <property type="entry name" value="Ferritin-like"/>
    <property type="match status" value="1"/>
</dbReference>
<dbReference type="GO" id="GO:0004748">
    <property type="term" value="F:ribonucleoside-diphosphate reductase activity, thioredoxin disulfide as acceptor"/>
    <property type="evidence" value="ECO:0007669"/>
    <property type="project" value="UniProtKB-EC"/>
</dbReference>
<evidence type="ECO:0000313" key="2">
    <source>
        <dbReference type="EMBL" id="AUG85084.1"/>
    </source>
</evidence>
<dbReference type="InterPro" id="IPR009078">
    <property type="entry name" value="Ferritin-like_SF"/>
</dbReference>
<dbReference type="Gene3D" id="1.10.620.20">
    <property type="entry name" value="Ribonucleotide Reductase, subunit A"/>
    <property type="match status" value="1"/>
</dbReference>
<dbReference type="UniPathway" id="UPA00326"/>
<dbReference type="GO" id="GO:0009263">
    <property type="term" value="P:deoxyribonucleotide biosynthetic process"/>
    <property type="evidence" value="ECO:0007669"/>
    <property type="project" value="InterPro"/>
</dbReference>
<gene>
    <name evidence="2" type="ORF">CETO_77</name>
</gene>